<reference evidence="2 3" key="1">
    <citation type="journal article" date="2019" name="Nat. Ecol. Evol.">
        <title>Megaphylogeny resolves global patterns of mushroom evolution.</title>
        <authorList>
            <person name="Varga T."/>
            <person name="Krizsan K."/>
            <person name="Foldi C."/>
            <person name="Dima B."/>
            <person name="Sanchez-Garcia M."/>
            <person name="Sanchez-Ramirez S."/>
            <person name="Szollosi G.J."/>
            <person name="Szarkandi J.G."/>
            <person name="Papp V."/>
            <person name="Albert L."/>
            <person name="Andreopoulos W."/>
            <person name="Angelini C."/>
            <person name="Antonin V."/>
            <person name="Barry K.W."/>
            <person name="Bougher N.L."/>
            <person name="Buchanan P."/>
            <person name="Buyck B."/>
            <person name="Bense V."/>
            <person name="Catcheside P."/>
            <person name="Chovatia M."/>
            <person name="Cooper J."/>
            <person name="Damon W."/>
            <person name="Desjardin D."/>
            <person name="Finy P."/>
            <person name="Geml J."/>
            <person name="Haridas S."/>
            <person name="Hughes K."/>
            <person name="Justo A."/>
            <person name="Karasinski D."/>
            <person name="Kautmanova I."/>
            <person name="Kiss B."/>
            <person name="Kocsube S."/>
            <person name="Kotiranta H."/>
            <person name="LaButti K.M."/>
            <person name="Lechner B.E."/>
            <person name="Liimatainen K."/>
            <person name="Lipzen A."/>
            <person name="Lukacs Z."/>
            <person name="Mihaltcheva S."/>
            <person name="Morgado L.N."/>
            <person name="Niskanen T."/>
            <person name="Noordeloos M.E."/>
            <person name="Ohm R.A."/>
            <person name="Ortiz-Santana B."/>
            <person name="Ovrebo C."/>
            <person name="Racz N."/>
            <person name="Riley R."/>
            <person name="Savchenko A."/>
            <person name="Shiryaev A."/>
            <person name="Soop K."/>
            <person name="Spirin V."/>
            <person name="Szebenyi C."/>
            <person name="Tomsovsky M."/>
            <person name="Tulloss R.E."/>
            <person name="Uehling J."/>
            <person name="Grigoriev I.V."/>
            <person name="Vagvolgyi C."/>
            <person name="Papp T."/>
            <person name="Martin F.M."/>
            <person name="Miettinen O."/>
            <person name="Hibbett D.S."/>
            <person name="Nagy L.G."/>
        </authorList>
    </citation>
    <scope>NUCLEOTIDE SEQUENCE [LARGE SCALE GENOMIC DNA]</scope>
    <source>
        <strain evidence="2 3">CBS 962.96</strain>
    </source>
</reference>
<feature type="compositionally biased region" description="Polar residues" evidence="1">
    <location>
        <begin position="135"/>
        <end position="144"/>
    </location>
</feature>
<feature type="compositionally biased region" description="Basic and acidic residues" evidence="1">
    <location>
        <begin position="189"/>
        <end position="200"/>
    </location>
</feature>
<evidence type="ECO:0000313" key="3">
    <source>
        <dbReference type="Proteomes" id="UP000297245"/>
    </source>
</evidence>
<feature type="region of interest" description="Disordered" evidence="1">
    <location>
        <begin position="132"/>
        <end position="200"/>
    </location>
</feature>
<protein>
    <submittedName>
        <fullName evidence="2">Uncharacterized protein</fullName>
    </submittedName>
</protein>
<accession>A0A4S8L2L0</accession>
<evidence type="ECO:0000313" key="2">
    <source>
        <dbReference type="EMBL" id="THU82704.1"/>
    </source>
</evidence>
<keyword evidence="3" id="KW-1185">Reference proteome</keyword>
<feature type="compositionally biased region" description="Polar residues" evidence="1">
    <location>
        <begin position="153"/>
        <end position="167"/>
    </location>
</feature>
<sequence length="200" mass="21814">KIIQSKINFPRLINCATKPRLKPPAQGFKNLKPEPWAPLGLVKGPAQSGPAPVGPGLKAPAGTSLLFHYNRMATIAVSICCGTYTTSLTVEVSSETTFLLNIALLKAWTISNLCIRNFRTPSLDLSTIMAKAQTHKTSTATSRVIRSKAGGKTESSSPSPEKNQQGNLPPPKHRPITPQKNTQVTKQQRKQEECRLQIKH</sequence>
<proteinExistence type="predicted"/>
<gene>
    <name evidence="2" type="ORF">K435DRAFT_808072</name>
</gene>
<dbReference type="EMBL" id="ML179713">
    <property type="protein sequence ID" value="THU82704.1"/>
    <property type="molecule type" value="Genomic_DNA"/>
</dbReference>
<name>A0A4S8L2L0_DENBC</name>
<dbReference type="Proteomes" id="UP000297245">
    <property type="component" value="Unassembled WGS sequence"/>
</dbReference>
<feature type="non-terminal residue" evidence="2">
    <location>
        <position position="1"/>
    </location>
</feature>
<dbReference type="AlphaFoldDB" id="A0A4S8L2L0"/>
<organism evidence="2 3">
    <name type="scientific">Dendrothele bispora (strain CBS 962.96)</name>
    <dbReference type="NCBI Taxonomy" id="1314807"/>
    <lineage>
        <taxon>Eukaryota</taxon>
        <taxon>Fungi</taxon>
        <taxon>Dikarya</taxon>
        <taxon>Basidiomycota</taxon>
        <taxon>Agaricomycotina</taxon>
        <taxon>Agaricomycetes</taxon>
        <taxon>Agaricomycetidae</taxon>
        <taxon>Agaricales</taxon>
        <taxon>Agaricales incertae sedis</taxon>
        <taxon>Dendrothele</taxon>
    </lineage>
</organism>
<evidence type="ECO:0000256" key="1">
    <source>
        <dbReference type="SAM" id="MobiDB-lite"/>
    </source>
</evidence>